<keyword evidence="9 10" id="KW-0413">Isomerase</keyword>
<dbReference type="EC" id="5.6.2.2" evidence="4"/>
<keyword evidence="6" id="KW-0460">Magnesium</keyword>
<evidence type="ECO:0000256" key="9">
    <source>
        <dbReference type="ARBA" id="ARBA00023235"/>
    </source>
</evidence>
<feature type="domain" description="Spo11/DNA topoisomerase VI subunit A N-terminal" evidence="11">
    <location>
        <begin position="92"/>
        <end position="153"/>
    </location>
</feature>
<reference evidence="14" key="1">
    <citation type="journal article" date="2013" name="Genome Announc.">
        <title>Genome sequence of the food spoilage yeast Zygosaccharomyces bailii CLIB 213(T).</title>
        <authorList>
            <person name="Galeote V."/>
            <person name="Bigey F."/>
            <person name="Devillers H."/>
            <person name="Neuveglise C."/>
            <person name="Dequin S."/>
        </authorList>
    </citation>
    <scope>NUCLEOTIDE SEQUENCE [LARGE SCALE GENOMIC DNA]</scope>
    <source>
        <strain evidence="14">CLIB 213 / ATCC 58445 / CBS 680 / CCRC 21525 / NBRC 1098 / NCYC 1416 / NRRL Y-2227</strain>
    </source>
</reference>
<dbReference type="AlphaFoldDB" id="A0A8J2TC47"/>
<dbReference type="GO" id="GO:0000228">
    <property type="term" value="C:nuclear chromosome"/>
    <property type="evidence" value="ECO:0007669"/>
    <property type="project" value="TreeGrafter"/>
</dbReference>
<organism evidence="13 14">
    <name type="scientific">Zygosaccharomyces bailii (strain CLIB 213 / ATCC 58445 / CBS 680 / BCRC 21525 / NBRC 1098 / NCYC 1416 / NRRL Y-2227)</name>
    <dbReference type="NCBI Taxonomy" id="1333698"/>
    <lineage>
        <taxon>Eukaryota</taxon>
        <taxon>Fungi</taxon>
        <taxon>Dikarya</taxon>
        <taxon>Ascomycota</taxon>
        <taxon>Saccharomycotina</taxon>
        <taxon>Saccharomycetes</taxon>
        <taxon>Saccharomycetales</taxon>
        <taxon>Saccharomycetaceae</taxon>
        <taxon>Zygosaccharomyces</taxon>
    </lineage>
</organism>
<name>A0A8J2TC47_ZYGB2</name>
<dbReference type="Pfam" id="PF04406">
    <property type="entry name" value="TP6A_N"/>
    <property type="match status" value="1"/>
</dbReference>
<feature type="domain" description="Topoisomerase 6 subunit A/Spo11 TOPRIM" evidence="12">
    <location>
        <begin position="206"/>
        <end position="359"/>
    </location>
</feature>
<comment type="catalytic activity">
    <reaction evidence="1 10">
        <text>ATP-dependent breakage, passage and rejoining of double-stranded DNA.</text>
        <dbReference type="EC" id="5.6.2.2"/>
    </reaction>
</comment>
<comment type="similarity">
    <text evidence="3 10">Belongs to the TOP6A family.</text>
</comment>
<dbReference type="SUPFAM" id="SSF56726">
    <property type="entry name" value="DNA topoisomerase IV, alpha subunit"/>
    <property type="match status" value="1"/>
</dbReference>
<dbReference type="InterPro" id="IPR036388">
    <property type="entry name" value="WH-like_DNA-bd_sf"/>
</dbReference>
<dbReference type="GO" id="GO:0042138">
    <property type="term" value="P:meiotic DNA double-strand break formation"/>
    <property type="evidence" value="ECO:0007669"/>
    <property type="project" value="TreeGrafter"/>
</dbReference>
<evidence type="ECO:0000313" key="13">
    <source>
        <dbReference type="EMBL" id="CDF91697.1"/>
    </source>
</evidence>
<gene>
    <name evidence="13" type="ORF">BN860_01530g</name>
</gene>
<accession>A0A8J2TC47</accession>
<dbReference type="InterPro" id="IPR013049">
    <property type="entry name" value="Spo11/TopoVI_A_N"/>
</dbReference>
<evidence type="ECO:0000256" key="3">
    <source>
        <dbReference type="ARBA" id="ARBA00006559"/>
    </source>
</evidence>
<keyword evidence="8 10" id="KW-0238">DNA-binding</keyword>
<dbReference type="InterPro" id="IPR036078">
    <property type="entry name" value="Spo11/TopoVI_A_sf"/>
</dbReference>
<evidence type="ECO:0000256" key="7">
    <source>
        <dbReference type="ARBA" id="ARBA00023029"/>
    </source>
</evidence>
<dbReference type="EMBL" id="HG316466">
    <property type="protein sequence ID" value="CDF91697.1"/>
    <property type="molecule type" value="Genomic_DNA"/>
</dbReference>
<evidence type="ECO:0000256" key="2">
    <source>
        <dbReference type="ARBA" id="ARBA00001946"/>
    </source>
</evidence>
<evidence type="ECO:0000256" key="1">
    <source>
        <dbReference type="ARBA" id="ARBA00000185"/>
    </source>
</evidence>
<evidence type="ECO:0000313" key="14">
    <source>
        <dbReference type="Proteomes" id="UP000019375"/>
    </source>
</evidence>
<dbReference type="GO" id="GO:0007131">
    <property type="term" value="P:reciprocal meiotic recombination"/>
    <property type="evidence" value="ECO:0007669"/>
    <property type="project" value="TreeGrafter"/>
</dbReference>
<dbReference type="PANTHER" id="PTHR10848">
    <property type="entry name" value="MEIOTIC RECOMBINATION PROTEIN SPO11"/>
    <property type="match status" value="1"/>
</dbReference>
<dbReference type="PROSITE" id="PS52041">
    <property type="entry name" value="TOPO_IIB"/>
    <property type="match status" value="1"/>
</dbReference>
<dbReference type="GO" id="GO:0003677">
    <property type="term" value="F:DNA binding"/>
    <property type="evidence" value="ECO:0007669"/>
    <property type="project" value="UniProtKB-UniRule"/>
</dbReference>
<dbReference type="OrthoDB" id="5377392at2759"/>
<evidence type="ECO:0000256" key="4">
    <source>
        <dbReference type="ARBA" id="ARBA00012895"/>
    </source>
</evidence>
<protein>
    <recommendedName>
        <fullName evidence="4">DNA topoisomerase (ATP-hydrolyzing)</fullName>
        <ecNumber evidence="4">5.6.2.2</ecNumber>
    </recommendedName>
</protein>
<comment type="cofactor">
    <cofactor evidence="2">
        <name>Mg(2+)</name>
        <dbReference type="ChEBI" id="CHEBI:18420"/>
    </cofactor>
</comment>
<dbReference type="GO" id="GO:0000706">
    <property type="term" value="P:meiotic DNA double-strand break processing"/>
    <property type="evidence" value="ECO:0007669"/>
    <property type="project" value="TreeGrafter"/>
</dbReference>
<dbReference type="PANTHER" id="PTHR10848:SF0">
    <property type="entry name" value="MEIOTIC RECOMBINATION PROTEIN SPO11"/>
    <property type="match status" value="1"/>
</dbReference>
<dbReference type="Pfam" id="PF21180">
    <property type="entry name" value="TOP6A-Spo11_Toprim"/>
    <property type="match status" value="1"/>
</dbReference>
<keyword evidence="14" id="KW-1185">Reference proteome</keyword>
<dbReference type="GO" id="GO:0005524">
    <property type="term" value="F:ATP binding"/>
    <property type="evidence" value="ECO:0007669"/>
    <property type="project" value="InterPro"/>
</dbReference>
<dbReference type="CDD" id="cd00223">
    <property type="entry name" value="TOPRIM_TopoIIB_SPO"/>
    <property type="match status" value="1"/>
</dbReference>
<dbReference type="InterPro" id="IPR034136">
    <property type="entry name" value="TOPRIM_Topo6A/Spo11"/>
</dbReference>
<dbReference type="Gene3D" id="1.10.10.10">
    <property type="entry name" value="Winged helix-like DNA-binding domain superfamily/Winged helix DNA-binding domain"/>
    <property type="match status" value="1"/>
</dbReference>
<evidence type="ECO:0000256" key="6">
    <source>
        <dbReference type="ARBA" id="ARBA00022842"/>
    </source>
</evidence>
<dbReference type="Gene3D" id="3.40.1360.10">
    <property type="match status" value="1"/>
</dbReference>
<dbReference type="InterPro" id="IPR002815">
    <property type="entry name" value="Spo11/TopoVI_A"/>
</dbReference>
<dbReference type="GO" id="GO:0003918">
    <property type="term" value="F:DNA topoisomerase type II (double strand cut, ATP-hydrolyzing) activity"/>
    <property type="evidence" value="ECO:0007669"/>
    <property type="project" value="UniProtKB-UniRule"/>
</dbReference>
<sequence>MAKGLVDFMEECPSRMDLYNILAPRSRTIYMNKHHEELGGSIESILRLAKNSIEQQRQPVEFLLPSSGKVPVSLKFPEYGLYSAVAAQPSNKVAIMLNLLRAIQEAVYSGQIKTIRDVYYSNVQLYGKQSKVDQWITTIARCFELNSKNPLNVIPAQKGLCFTTKEIRIVTRGRMDCIPAYSSTLIPHMEERSMCQVIMSKPMLRVIVVEKEAIYNKLINSGNGKLLQDSIIVTGKGYPDFLTRLFLNKLQCIPCIESWEIYTDADPHGMDIASKYMLNKIDHYKCGKLVHKGVFLSQLIAQRQRQIQFLPLTERDNSLAVRLLEKATDTDCKHSRLAIELQRQIFLQKKAEMDGLERSGYVGQ</sequence>
<dbReference type="PRINTS" id="PR01550">
    <property type="entry name" value="TOP6AFAMILY"/>
</dbReference>
<evidence type="ECO:0000256" key="10">
    <source>
        <dbReference type="PROSITE-ProRule" id="PRU01385"/>
    </source>
</evidence>
<keyword evidence="5" id="KW-0479">Metal-binding</keyword>
<evidence type="ECO:0000259" key="12">
    <source>
        <dbReference type="Pfam" id="PF21180"/>
    </source>
</evidence>
<evidence type="ECO:0000256" key="8">
    <source>
        <dbReference type="ARBA" id="ARBA00023125"/>
    </source>
</evidence>
<keyword evidence="7 10" id="KW-0799">Topoisomerase</keyword>
<dbReference type="GO" id="GO:0046872">
    <property type="term" value="F:metal ion binding"/>
    <property type="evidence" value="ECO:0007669"/>
    <property type="project" value="UniProtKB-KW"/>
</dbReference>
<evidence type="ECO:0000259" key="11">
    <source>
        <dbReference type="Pfam" id="PF04406"/>
    </source>
</evidence>
<feature type="active site" description="O-(5'-phospho-DNA)-tyrosine intermediate" evidence="10">
    <location>
        <position position="120"/>
    </location>
</feature>
<dbReference type="Proteomes" id="UP000019375">
    <property type="component" value="Unassembled WGS sequence"/>
</dbReference>
<proteinExistence type="inferred from homology"/>
<evidence type="ECO:0000256" key="5">
    <source>
        <dbReference type="ARBA" id="ARBA00022723"/>
    </source>
</evidence>